<keyword evidence="1" id="KW-0175">Coiled coil</keyword>
<proteinExistence type="predicted"/>
<feature type="transmembrane region" description="Helical" evidence="2">
    <location>
        <begin position="113"/>
        <end position="133"/>
    </location>
</feature>
<dbReference type="GO" id="GO:0005737">
    <property type="term" value="C:cytoplasm"/>
    <property type="evidence" value="ECO:0007669"/>
    <property type="project" value="TreeGrafter"/>
</dbReference>
<dbReference type="AlphaFoldDB" id="D5RUH3"/>
<feature type="transmembrane region" description="Helical" evidence="2">
    <location>
        <begin position="180"/>
        <end position="201"/>
    </location>
</feature>
<feature type="transmembrane region" description="Helical" evidence="2">
    <location>
        <begin position="48"/>
        <end position="67"/>
    </location>
</feature>
<comment type="caution">
    <text evidence="3">The sequence shown here is derived from an EMBL/GenBank/DDBJ whole genome shotgun (WGS) entry which is preliminary data.</text>
</comment>
<feature type="coiled-coil region" evidence="1">
    <location>
        <begin position="432"/>
        <end position="472"/>
    </location>
</feature>
<sequence>VAARTTLRPAAEQVAALGDFLTRNELTRTEGPLERMRLRGARAKRRQLGTRLLHGYLFFRVPLLRPAGFLRATLPAVRWLGSTPALLVLGLLSLLGLLLVLRRLDLFVAEAAGLVSAGGLAAFGVALLFAKLLHELGHAYVATAHGVRVPAMGVAFMLGAPLLYTETSGAWRLTRRGPRLAIGGAGLMVETALAGLASLAWALLPPGAGRDAAVLLATAGWGMTLLVNASPFMRFDGYYLLSDALGLENLHGRAFALLRWRLRETLFGLGEPPPEALSAGLRRFLVLFGLATLLARASLYLAIALAVYHLFWKPLGIALLVVELGWFLARPVADELREWARRRHAFRLNGRLLATLAGTALLLAGLLLPLRGTISAPAFLDAAARGEAVVATPGRLLALPHAPGSWLDAGALVARLDSPELERRIAIAALALARAEDELRLALARTETLDRRFALEEAARQARATLSALEAERAALE</sequence>
<dbReference type="EMBL" id="ADVL01000992">
    <property type="protein sequence ID" value="EFH09046.1"/>
    <property type="molecule type" value="Genomic_DNA"/>
</dbReference>
<feature type="transmembrane region" description="Helical" evidence="2">
    <location>
        <begin position="139"/>
        <end position="159"/>
    </location>
</feature>
<evidence type="ECO:0000256" key="1">
    <source>
        <dbReference type="SAM" id="Coils"/>
    </source>
</evidence>
<feature type="transmembrane region" description="Helical" evidence="2">
    <location>
        <begin position="284"/>
        <end position="305"/>
    </location>
</feature>
<dbReference type="HOGENOM" id="CLU_019354_1_0_5"/>
<reference evidence="3 4" key="1">
    <citation type="submission" date="2010-04" db="EMBL/GenBank/DDBJ databases">
        <authorList>
            <person name="Qin X."/>
            <person name="Bachman B."/>
            <person name="Battles P."/>
            <person name="Bell A."/>
            <person name="Bess C."/>
            <person name="Bickham C."/>
            <person name="Chaboub L."/>
            <person name="Chen D."/>
            <person name="Coyle M."/>
            <person name="Deiros D.R."/>
            <person name="Dinh H."/>
            <person name="Forbes L."/>
            <person name="Fowler G."/>
            <person name="Francisco L."/>
            <person name="Fu Q."/>
            <person name="Gubbala S."/>
            <person name="Hale W."/>
            <person name="Han Y."/>
            <person name="Hemphill L."/>
            <person name="Highlander S.K."/>
            <person name="Hirani K."/>
            <person name="Hogues M."/>
            <person name="Jackson L."/>
            <person name="Jakkamsetti A."/>
            <person name="Javaid M."/>
            <person name="Jiang H."/>
            <person name="Korchina V."/>
            <person name="Kovar C."/>
            <person name="Lara F."/>
            <person name="Lee S."/>
            <person name="Mata R."/>
            <person name="Mathew T."/>
            <person name="Moen C."/>
            <person name="Morales K."/>
            <person name="Munidasa M."/>
            <person name="Nazareth L."/>
            <person name="Ngo R."/>
            <person name="Nguyen L."/>
            <person name="Okwuonu G."/>
            <person name="Ongeri F."/>
            <person name="Patil S."/>
            <person name="Petrosino J."/>
            <person name="Pham C."/>
            <person name="Pham P."/>
            <person name="Pu L.-L."/>
            <person name="Puazo M."/>
            <person name="Raj R."/>
            <person name="Reid J."/>
            <person name="Rouhana J."/>
            <person name="Saada N."/>
            <person name="Shang Y."/>
            <person name="Simmons D."/>
            <person name="Thornton R."/>
            <person name="Warren J."/>
            <person name="Weissenberger G."/>
            <person name="Zhang J."/>
            <person name="Zhang L."/>
            <person name="Zhou C."/>
            <person name="Zhu D."/>
            <person name="Muzny D."/>
            <person name="Worley K."/>
            <person name="Gibbs R."/>
        </authorList>
    </citation>
    <scope>NUCLEOTIDE SEQUENCE [LARGE SCALE GENOMIC DNA]</scope>
    <source>
        <strain evidence="3 4">ATCC 49957</strain>
    </source>
</reference>
<dbReference type="GO" id="GO:0016020">
    <property type="term" value="C:membrane"/>
    <property type="evidence" value="ECO:0007669"/>
    <property type="project" value="InterPro"/>
</dbReference>
<feature type="transmembrane region" description="Helical" evidence="2">
    <location>
        <begin position="350"/>
        <end position="370"/>
    </location>
</feature>
<keyword evidence="2" id="KW-0812">Transmembrane</keyword>
<accession>D5RUH3</accession>
<dbReference type="PANTHER" id="PTHR13325">
    <property type="entry name" value="PROTEASE M50 MEMBRANE-BOUND TRANSCRIPTION FACTOR SITE 2 PROTEASE"/>
    <property type="match status" value="1"/>
</dbReference>
<organism evidence="3 4">
    <name type="scientific">Pseudoroseomonas cervicalis ATCC 49957</name>
    <dbReference type="NCBI Taxonomy" id="525371"/>
    <lineage>
        <taxon>Bacteria</taxon>
        <taxon>Pseudomonadati</taxon>
        <taxon>Pseudomonadota</taxon>
        <taxon>Alphaproteobacteria</taxon>
        <taxon>Acetobacterales</taxon>
        <taxon>Roseomonadaceae</taxon>
        <taxon>Roseomonas</taxon>
    </lineage>
</organism>
<dbReference type="RefSeq" id="WP_007006027.1">
    <property type="nucleotide sequence ID" value="NZ_GG770883.1"/>
</dbReference>
<feature type="non-terminal residue" evidence="3">
    <location>
        <position position="477"/>
    </location>
</feature>
<dbReference type="PANTHER" id="PTHR13325:SF3">
    <property type="entry name" value="MEMBRANE-BOUND TRANSCRIPTION FACTOR SITE-2 PROTEASE"/>
    <property type="match status" value="1"/>
</dbReference>
<feature type="non-terminal residue" evidence="3">
    <location>
        <position position="1"/>
    </location>
</feature>
<protein>
    <submittedName>
        <fullName evidence="3">Tat pathway signal sequence domain protein</fullName>
    </submittedName>
</protein>
<evidence type="ECO:0000313" key="3">
    <source>
        <dbReference type="EMBL" id="EFH09046.1"/>
    </source>
</evidence>
<name>D5RUH3_9PROT</name>
<feature type="transmembrane region" description="Helical" evidence="2">
    <location>
        <begin position="79"/>
        <end position="101"/>
    </location>
</feature>
<dbReference type="Proteomes" id="UP000005324">
    <property type="component" value="Unassembled WGS sequence"/>
</dbReference>
<keyword evidence="4" id="KW-1185">Reference proteome</keyword>
<gene>
    <name evidence="3" type="ORF">HMPREF0731_4735</name>
</gene>
<evidence type="ECO:0000313" key="4">
    <source>
        <dbReference type="Proteomes" id="UP000005324"/>
    </source>
</evidence>
<feature type="transmembrane region" description="Helical" evidence="2">
    <location>
        <begin position="311"/>
        <end position="329"/>
    </location>
</feature>
<evidence type="ECO:0000256" key="2">
    <source>
        <dbReference type="SAM" id="Phobius"/>
    </source>
</evidence>
<dbReference type="GO" id="GO:0031293">
    <property type="term" value="P:membrane protein intracellular domain proteolysis"/>
    <property type="evidence" value="ECO:0007669"/>
    <property type="project" value="TreeGrafter"/>
</dbReference>
<keyword evidence="2" id="KW-0472">Membrane</keyword>
<feature type="transmembrane region" description="Helical" evidence="2">
    <location>
        <begin position="213"/>
        <end position="233"/>
    </location>
</feature>
<dbReference type="GO" id="GO:0004222">
    <property type="term" value="F:metalloendopeptidase activity"/>
    <property type="evidence" value="ECO:0007669"/>
    <property type="project" value="InterPro"/>
</dbReference>
<dbReference type="InterPro" id="IPR001193">
    <property type="entry name" value="MBTPS2"/>
</dbReference>
<keyword evidence="2" id="KW-1133">Transmembrane helix</keyword>